<keyword evidence="2" id="KW-0843">Virulence</keyword>
<gene>
    <name evidence="3" type="ORF">LTR09_001976</name>
</gene>
<dbReference type="InterPro" id="IPR029045">
    <property type="entry name" value="ClpP/crotonase-like_dom_sf"/>
</dbReference>
<evidence type="ECO:0008006" key="5">
    <source>
        <dbReference type="Google" id="ProtNLM"/>
    </source>
</evidence>
<dbReference type="AlphaFoldDB" id="A0AAJ0LVI4"/>
<comment type="caution">
    <text evidence="3">The sequence shown here is derived from an EMBL/GenBank/DDBJ whole genome shotgun (WGS) entry which is preliminary data.</text>
</comment>
<reference evidence="3" key="1">
    <citation type="submission" date="2023-04" db="EMBL/GenBank/DDBJ databases">
        <title>Black Yeasts Isolated from many extreme environments.</title>
        <authorList>
            <person name="Coleine C."/>
            <person name="Stajich J.E."/>
            <person name="Selbmann L."/>
        </authorList>
    </citation>
    <scope>NUCLEOTIDE SEQUENCE</scope>
    <source>
        <strain evidence="3">CCFEE 5312</strain>
    </source>
</reference>
<keyword evidence="4" id="KW-1185">Reference proteome</keyword>
<accession>A0AAJ0LVI4</accession>
<dbReference type="InterPro" id="IPR051683">
    <property type="entry name" value="Enoyl-CoA_Hydratase/Isomerase"/>
</dbReference>
<evidence type="ECO:0000313" key="3">
    <source>
        <dbReference type="EMBL" id="KAK3056938.1"/>
    </source>
</evidence>
<protein>
    <recommendedName>
        <fullName evidence="5">Enoyl-CoA hydratase</fullName>
    </recommendedName>
</protein>
<organism evidence="3 4">
    <name type="scientific">Extremus antarcticus</name>
    <dbReference type="NCBI Taxonomy" id="702011"/>
    <lineage>
        <taxon>Eukaryota</taxon>
        <taxon>Fungi</taxon>
        <taxon>Dikarya</taxon>
        <taxon>Ascomycota</taxon>
        <taxon>Pezizomycotina</taxon>
        <taxon>Dothideomycetes</taxon>
        <taxon>Dothideomycetidae</taxon>
        <taxon>Mycosphaerellales</taxon>
        <taxon>Extremaceae</taxon>
        <taxon>Extremus</taxon>
    </lineage>
</organism>
<evidence type="ECO:0000313" key="4">
    <source>
        <dbReference type="Proteomes" id="UP001271007"/>
    </source>
</evidence>
<proteinExistence type="inferred from homology"/>
<comment type="similarity">
    <text evidence="1">Belongs to the enoyl-CoA hydratase/isomerase family.</text>
</comment>
<evidence type="ECO:0000256" key="1">
    <source>
        <dbReference type="ARBA" id="ARBA00005254"/>
    </source>
</evidence>
<dbReference type="Proteomes" id="UP001271007">
    <property type="component" value="Unassembled WGS sequence"/>
</dbReference>
<dbReference type="Gene3D" id="3.90.226.10">
    <property type="entry name" value="2-enoyl-CoA Hydratase, Chain A, domain 1"/>
    <property type="match status" value="1"/>
</dbReference>
<name>A0AAJ0LVI4_9PEZI</name>
<dbReference type="SUPFAM" id="SSF52096">
    <property type="entry name" value="ClpP/crotonase"/>
    <property type="match status" value="1"/>
</dbReference>
<dbReference type="Pfam" id="PF00378">
    <property type="entry name" value="ECH_1"/>
    <property type="match status" value="1"/>
</dbReference>
<dbReference type="EMBL" id="JAWDJX010000004">
    <property type="protein sequence ID" value="KAK3056938.1"/>
    <property type="molecule type" value="Genomic_DNA"/>
</dbReference>
<dbReference type="PANTHER" id="PTHR42964:SF1">
    <property type="entry name" value="POLYKETIDE BIOSYNTHESIS ENOYL-COA HYDRATASE PKSH-RELATED"/>
    <property type="match status" value="1"/>
</dbReference>
<dbReference type="PANTHER" id="PTHR42964">
    <property type="entry name" value="ENOYL-COA HYDRATASE"/>
    <property type="match status" value="1"/>
</dbReference>
<sequence length="350" mass="37312">MSYGSGRVVMRAAILLARQSTRAHVGPGTILPARGSPLQSISSGGLACSSQFSNCSRPFLAVGQRAQLPARRTYASTSPASASEPQAKVLCETVEHSPGHNVATISVSNPRKLNIVSSPLIEGLITTSQEVSKDGALRAVILTGAPTATGKAPSFIGGADIREMSQMSSYEEAKAFITLIHNGCQALRDIPVPVIGRVNGFALGAGLEILASCDLRIATKGSTFGMPEVKIGLPSVVEAAYLPGLMGWGRTRRFLYLAENIDGKTAEEWGLVERLVDDEAALDQAVKEWTDMIVSMGPKCIRSQKRLMQKWENSTVDEGIQAGVDALAETFADGGKEPKQLMQRFLSRAR</sequence>
<dbReference type="InterPro" id="IPR001753">
    <property type="entry name" value="Enoyl-CoA_hydra/iso"/>
</dbReference>
<dbReference type="CDD" id="cd06558">
    <property type="entry name" value="crotonase-like"/>
    <property type="match status" value="1"/>
</dbReference>
<evidence type="ECO:0000256" key="2">
    <source>
        <dbReference type="ARBA" id="ARBA00023026"/>
    </source>
</evidence>